<protein>
    <submittedName>
        <fullName evidence="3">MerR family transcriptional regulator</fullName>
    </submittedName>
</protein>
<evidence type="ECO:0000259" key="2">
    <source>
        <dbReference type="PROSITE" id="PS50937"/>
    </source>
</evidence>
<sequence>MTIGELAARFGLATHVLRHWEEMGLLSPARRANGRRVYDESHVTTVAVIRIGKDSGLSLEQIRTLLARPGSRRAVLDEHRAALRARIAALRASLELLDHAAECPAEDFRTCPDFTAKVDAYVSSPPAGRTPAAPAFG</sequence>
<dbReference type="PANTHER" id="PTHR30204">
    <property type="entry name" value="REDOX-CYCLING DRUG-SENSING TRANSCRIPTIONAL ACTIVATOR SOXR"/>
    <property type="match status" value="1"/>
</dbReference>
<evidence type="ECO:0000313" key="4">
    <source>
        <dbReference type="Proteomes" id="UP000660680"/>
    </source>
</evidence>
<dbReference type="RefSeq" id="WP_189210709.1">
    <property type="nucleotide sequence ID" value="NZ_BMRB01000002.1"/>
</dbReference>
<reference evidence="3" key="2">
    <citation type="submission" date="2020-09" db="EMBL/GenBank/DDBJ databases">
        <authorList>
            <person name="Sun Q."/>
            <person name="Ohkuma M."/>
        </authorList>
    </citation>
    <scope>NUCLEOTIDE SEQUENCE</scope>
    <source>
        <strain evidence="3">JCM 3276</strain>
    </source>
</reference>
<dbReference type="PANTHER" id="PTHR30204:SF93">
    <property type="entry name" value="HTH MERR-TYPE DOMAIN-CONTAINING PROTEIN"/>
    <property type="match status" value="1"/>
</dbReference>
<dbReference type="InterPro" id="IPR009061">
    <property type="entry name" value="DNA-bd_dom_put_sf"/>
</dbReference>
<dbReference type="SUPFAM" id="SSF46955">
    <property type="entry name" value="Putative DNA-binding domain"/>
    <property type="match status" value="1"/>
</dbReference>
<organism evidence="3 4">
    <name type="scientific">Actinokineospora fastidiosa</name>
    <dbReference type="NCBI Taxonomy" id="1816"/>
    <lineage>
        <taxon>Bacteria</taxon>
        <taxon>Bacillati</taxon>
        <taxon>Actinomycetota</taxon>
        <taxon>Actinomycetes</taxon>
        <taxon>Pseudonocardiales</taxon>
        <taxon>Pseudonocardiaceae</taxon>
        <taxon>Actinokineospora</taxon>
    </lineage>
</organism>
<keyword evidence="4" id="KW-1185">Reference proteome</keyword>
<dbReference type="Gene3D" id="1.10.1660.10">
    <property type="match status" value="1"/>
</dbReference>
<dbReference type="InterPro" id="IPR000551">
    <property type="entry name" value="MerR-type_HTH_dom"/>
</dbReference>
<dbReference type="EMBL" id="BMRB01000002">
    <property type="protein sequence ID" value="GGS31358.1"/>
    <property type="molecule type" value="Genomic_DNA"/>
</dbReference>
<dbReference type="GO" id="GO:0003700">
    <property type="term" value="F:DNA-binding transcription factor activity"/>
    <property type="evidence" value="ECO:0007669"/>
    <property type="project" value="InterPro"/>
</dbReference>
<evidence type="ECO:0000313" key="3">
    <source>
        <dbReference type="EMBL" id="GGS31358.1"/>
    </source>
</evidence>
<dbReference type="SMART" id="SM00422">
    <property type="entry name" value="HTH_MERR"/>
    <property type="match status" value="1"/>
</dbReference>
<dbReference type="Pfam" id="PF13411">
    <property type="entry name" value="MerR_1"/>
    <property type="match status" value="1"/>
</dbReference>
<proteinExistence type="predicted"/>
<dbReference type="AlphaFoldDB" id="A0A918GEY1"/>
<gene>
    <name evidence="3" type="ORF">GCM10010171_26540</name>
</gene>
<dbReference type="InterPro" id="IPR047057">
    <property type="entry name" value="MerR_fam"/>
</dbReference>
<dbReference type="PRINTS" id="PR00040">
    <property type="entry name" value="HTHMERR"/>
</dbReference>
<reference evidence="3" key="1">
    <citation type="journal article" date="2014" name="Int. J. Syst. Evol. Microbiol.">
        <title>Complete genome sequence of Corynebacterium casei LMG S-19264T (=DSM 44701T), isolated from a smear-ripened cheese.</title>
        <authorList>
            <consortium name="US DOE Joint Genome Institute (JGI-PGF)"/>
            <person name="Walter F."/>
            <person name="Albersmeier A."/>
            <person name="Kalinowski J."/>
            <person name="Ruckert C."/>
        </authorList>
    </citation>
    <scope>NUCLEOTIDE SEQUENCE</scope>
    <source>
        <strain evidence="3">JCM 3276</strain>
    </source>
</reference>
<name>A0A918GEY1_9PSEU</name>
<dbReference type="CDD" id="cd00592">
    <property type="entry name" value="HTH_MerR-like"/>
    <property type="match status" value="1"/>
</dbReference>
<evidence type="ECO:0000256" key="1">
    <source>
        <dbReference type="ARBA" id="ARBA00023125"/>
    </source>
</evidence>
<dbReference type="PROSITE" id="PS50937">
    <property type="entry name" value="HTH_MERR_2"/>
    <property type="match status" value="1"/>
</dbReference>
<comment type="caution">
    <text evidence="3">The sequence shown here is derived from an EMBL/GenBank/DDBJ whole genome shotgun (WGS) entry which is preliminary data.</text>
</comment>
<keyword evidence="1" id="KW-0238">DNA-binding</keyword>
<feature type="domain" description="HTH merR-type" evidence="2">
    <location>
        <begin position="1"/>
        <end position="68"/>
    </location>
</feature>
<dbReference type="Proteomes" id="UP000660680">
    <property type="component" value="Unassembled WGS sequence"/>
</dbReference>
<accession>A0A918GEY1</accession>
<dbReference type="GO" id="GO:0003677">
    <property type="term" value="F:DNA binding"/>
    <property type="evidence" value="ECO:0007669"/>
    <property type="project" value="UniProtKB-KW"/>
</dbReference>